<evidence type="ECO:0000313" key="3">
    <source>
        <dbReference type="Proteomes" id="UP000722791"/>
    </source>
</evidence>
<comment type="caution">
    <text evidence="2">The sequence shown here is derived from an EMBL/GenBank/DDBJ whole genome shotgun (WGS) entry which is preliminary data.</text>
</comment>
<dbReference type="EMBL" id="BNCP01000007">
    <property type="protein sequence ID" value="GIL75675.1"/>
    <property type="molecule type" value="Genomic_DNA"/>
</dbReference>
<dbReference type="OrthoDB" id="552862at2759"/>
<dbReference type="Proteomes" id="UP000747110">
    <property type="component" value="Unassembled WGS sequence"/>
</dbReference>
<gene>
    <name evidence="1" type="ORF">Vretifemale_5426</name>
    <name evidence="2" type="ORF">Vretimale_15223</name>
</gene>
<evidence type="ECO:0000313" key="2">
    <source>
        <dbReference type="EMBL" id="GIM11759.1"/>
    </source>
</evidence>
<sequence length="118" mass="13328">MASYDVFREGRWIVPHIRSAYNNCLDFSIHYHHFWSTDMATVTKTTQEATKSKASEPIGKLELNLPGPYIDGQKPWFFEASEEVIAVMKARGAALMAEMLKDGVVPSDDCRNCCDSDH</sequence>
<dbReference type="AlphaFoldDB" id="A0A8J4LW36"/>
<protein>
    <submittedName>
        <fullName evidence="2">Uncharacterized protein</fullName>
    </submittedName>
</protein>
<keyword evidence="4" id="KW-1185">Reference proteome</keyword>
<organism evidence="2 3">
    <name type="scientific">Volvox reticuliferus</name>
    <dbReference type="NCBI Taxonomy" id="1737510"/>
    <lineage>
        <taxon>Eukaryota</taxon>
        <taxon>Viridiplantae</taxon>
        <taxon>Chlorophyta</taxon>
        <taxon>core chlorophytes</taxon>
        <taxon>Chlorophyceae</taxon>
        <taxon>CS clade</taxon>
        <taxon>Chlamydomonadales</taxon>
        <taxon>Volvocaceae</taxon>
        <taxon>Volvox</taxon>
    </lineage>
</organism>
<dbReference type="EMBL" id="BNCQ01000040">
    <property type="protein sequence ID" value="GIM11759.1"/>
    <property type="molecule type" value="Genomic_DNA"/>
</dbReference>
<evidence type="ECO:0000313" key="1">
    <source>
        <dbReference type="EMBL" id="GIL75675.1"/>
    </source>
</evidence>
<accession>A0A8J4LW36</accession>
<reference evidence="2" key="1">
    <citation type="journal article" date="2021" name="Proc. Natl. Acad. Sci. U.S.A.">
        <title>Three genomes in the algal genus Volvox reveal the fate of a haploid sex-determining region after a transition to homothallism.</title>
        <authorList>
            <person name="Yamamoto K."/>
            <person name="Hamaji T."/>
            <person name="Kawai-Toyooka H."/>
            <person name="Matsuzaki R."/>
            <person name="Takahashi F."/>
            <person name="Nishimura Y."/>
            <person name="Kawachi M."/>
            <person name="Noguchi H."/>
            <person name="Minakuchi Y."/>
            <person name="Umen J.G."/>
            <person name="Toyoda A."/>
            <person name="Nozaki H."/>
        </authorList>
    </citation>
    <scope>NUCLEOTIDE SEQUENCE</scope>
    <source>
        <strain evidence="2">NIES-3785</strain>
        <strain evidence="1">NIES-3786</strain>
    </source>
</reference>
<name>A0A8J4LW36_9CHLO</name>
<dbReference type="Proteomes" id="UP000722791">
    <property type="component" value="Unassembled WGS sequence"/>
</dbReference>
<proteinExistence type="predicted"/>
<evidence type="ECO:0000313" key="4">
    <source>
        <dbReference type="Proteomes" id="UP000747110"/>
    </source>
</evidence>